<feature type="domain" description="Styrene monooxygenase StyA putative substrate binding" evidence="1">
    <location>
        <begin position="140"/>
        <end position="246"/>
    </location>
</feature>
<dbReference type="AlphaFoldDB" id="A0AA46SF11"/>
<accession>A0AA46SF11</accession>
<keyword evidence="2" id="KW-0560">Oxidoreductase</keyword>
<reference evidence="2" key="1">
    <citation type="submission" date="2022-10" db="EMBL/GenBank/DDBJ databases">
        <title>Mechanism of multi-heavy metal repair in Cytobacillus Firmus M7.</title>
        <authorList>
            <person name="Li X."/>
            <person name="Yu C."/>
        </authorList>
    </citation>
    <scope>NUCLEOTIDE SEQUENCE</scope>
    <source>
        <strain evidence="2">M7</strain>
    </source>
</reference>
<evidence type="ECO:0000313" key="2">
    <source>
        <dbReference type="EMBL" id="UYG95451.1"/>
    </source>
</evidence>
<evidence type="ECO:0000259" key="1">
    <source>
        <dbReference type="Pfam" id="PF17885"/>
    </source>
</evidence>
<dbReference type="InterPro" id="IPR041654">
    <property type="entry name" value="StyA_sbd"/>
</dbReference>
<gene>
    <name evidence="2" type="ORF">OD459_00005</name>
</gene>
<proteinExistence type="predicted"/>
<keyword evidence="2" id="KW-0503">Monooxygenase</keyword>
<dbReference type="Gene3D" id="3.50.50.60">
    <property type="entry name" value="FAD/NAD(P)-binding domain"/>
    <property type="match status" value="1"/>
</dbReference>
<organism evidence="2 3">
    <name type="scientific">Cytobacillus firmus</name>
    <name type="common">Bacillus firmus</name>
    <dbReference type="NCBI Taxonomy" id="1399"/>
    <lineage>
        <taxon>Bacteria</taxon>
        <taxon>Bacillati</taxon>
        <taxon>Bacillota</taxon>
        <taxon>Bacilli</taxon>
        <taxon>Bacillales</taxon>
        <taxon>Bacillaceae</taxon>
        <taxon>Cytobacillus</taxon>
    </lineage>
</organism>
<dbReference type="Proteomes" id="UP001163104">
    <property type="component" value="Chromosome"/>
</dbReference>
<dbReference type="GO" id="GO:0004497">
    <property type="term" value="F:monooxygenase activity"/>
    <property type="evidence" value="ECO:0007669"/>
    <property type="project" value="UniProtKB-KW"/>
</dbReference>
<dbReference type="RefSeq" id="WP_048008622.1">
    <property type="nucleotide sequence ID" value="NZ_CP107027.1"/>
</dbReference>
<sequence length="395" mass="44899">MRKKICIIGSGTAGLQLAYSLKEEFDVTVIHSNSSDKIRNGRIMSTQVHFGSTRTRENRFKMPKWEDKTILKSIHMTIGNQKLFVGKLKEPALSVDQRFYFSHCLKDLENQGVSFRLLRVNKDQIESLADEFDLTIDCSGKSGPLFPFPIEKQLSPIQVPQRKCIVGYFLGVKPNDPPGISVTVLPEIGEMFEIPAMTEQGPVTILFVMAVPGGELDVFKEIKDVKEFTNQMKNITQKYFQDIHERIQQDIFALSDDKAFLNVAIKPVIRKPYVIFKNKIVIGCGDSVFLNDPITGQGCNLSSFCAEQLYETLIQYKNSIWDIRIGETYWDRTKTVVKEVTEWTNAMTQALPQHVVQILLAGAENQKIADEVAEWFANPRKAYEAFFQTLIAAQR</sequence>
<dbReference type="Pfam" id="PF17885">
    <property type="entry name" value="Smoa_sbd"/>
    <property type="match status" value="1"/>
</dbReference>
<evidence type="ECO:0000313" key="3">
    <source>
        <dbReference type="Proteomes" id="UP001163104"/>
    </source>
</evidence>
<dbReference type="SUPFAM" id="SSF51905">
    <property type="entry name" value="FAD/NAD(P)-binding domain"/>
    <property type="match status" value="1"/>
</dbReference>
<name>A0AA46SF11_CYTFI</name>
<dbReference type="EMBL" id="CP107027">
    <property type="protein sequence ID" value="UYG95451.1"/>
    <property type="molecule type" value="Genomic_DNA"/>
</dbReference>
<dbReference type="InterPro" id="IPR036188">
    <property type="entry name" value="FAD/NAD-bd_sf"/>
</dbReference>
<dbReference type="Gene3D" id="3.30.9.40">
    <property type="match status" value="1"/>
</dbReference>
<protein>
    <submittedName>
        <fullName evidence="2">Styrene monooxygenase</fullName>
    </submittedName>
</protein>